<sequence>MTQPDEPYYVMYDGDFGLSGLAGRPAGSRPPMPAHERSPVPQGDAVGDEQVGVDARSLLESGLPDEVIRTLWLAADRGRFDPAGEGMTVRSWLTAWSDAFPPPAQKRPRHRKYISAITPDFFARPVLVETEMRDAVLAEIGVVEADLARVVPGVAEVLRSAVAGAGADLGFRLLLRILKAGSVRVGKAHHDRYVELSDSFEYCYAVIDDGLEVDWPPLDTDRRDGTWNFGLSELASRFAGEWHDRTRREVVRGTAGSDDVGQTPGTAAALLLEDVTRLHASPLSDDTLTTLWLAASDCGLRPDRFGGDVRQWLEQIAEICRERLREVAPDHDPAPAPARTAGADEVLGELRDLAAELASRTVQPHWQGVPGADAARALEQVVTRVDPDLGFRMFLRVLIALWMPLTAERYARFEALGERFGHGKYLVSEIDQFIQSDL</sequence>
<reference evidence="3" key="1">
    <citation type="journal article" date="2019" name="Int. J. Syst. Evol. Microbiol.">
        <title>The Global Catalogue of Microorganisms (GCM) 10K type strain sequencing project: providing services to taxonomists for standard genome sequencing and annotation.</title>
        <authorList>
            <consortium name="The Broad Institute Genomics Platform"/>
            <consortium name="The Broad Institute Genome Sequencing Center for Infectious Disease"/>
            <person name="Wu L."/>
            <person name="Ma J."/>
        </authorList>
    </citation>
    <scope>NUCLEOTIDE SEQUENCE [LARGE SCALE GENOMIC DNA]</scope>
    <source>
        <strain evidence="3">JCM 17656</strain>
    </source>
</reference>
<proteinExistence type="predicted"/>
<evidence type="ECO:0000313" key="2">
    <source>
        <dbReference type="EMBL" id="GAA3584307.1"/>
    </source>
</evidence>
<protein>
    <submittedName>
        <fullName evidence="2">Uncharacterized protein</fullName>
    </submittedName>
</protein>
<evidence type="ECO:0000256" key="1">
    <source>
        <dbReference type="SAM" id="MobiDB-lite"/>
    </source>
</evidence>
<dbReference type="RefSeq" id="WP_346185652.1">
    <property type="nucleotide sequence ID" value="NZ_BAABCE010000020.1"/>
</dbReference>
<name>A0ABP6YN12_9ACTN</name>
<dbReference type="EMBL" id="BAABCE010000020">
    <property type="protein sequence ID" value="GAA3584307.1"/>
    <property type="molecule type" value="Genomic_DNA"/>
</dbReference>
<keyword evidence="3" id="KW-1185">Reference proteome</keyword>
<feature type="region of interest" description="Disordered" evidence="1">
    <location>
        <begin position="21"/>
        <end position="47"/>
    </location>
</feature>
<organism evidence="2 3">
    <name type="scientific">Streptomyces osmaniensis</name>
    <dbReference type="NCBI Taxonomy" id="593134"/>
    <lineage>
        <taxon>Bacteria</taxon>
        <taxon>Bacillati</taxon>
        <taxon>Actinomycetota</taxon>
        <taxon>Actinomycetes</taxon>
        <taxon>Kitasatosporales</taxon>
        <taxon>Streptomycetaceae</taxon>
        <taxon>Streptomyces</taxon>
    </lineage>
</organism>
<accession>A0ABP6YN12</accession>
<evidence type="ECO:0000313" key="3">
    <source>
        <dbReference type="Proteomes" id="UP001500707"/>
    </source>
</evidence>
<dbReference type="Proteomes" id="UP001500707">
    <property type="component" value="Unassembled WGS sequence"/>
</dbReference>
<comment type="caution">
    <text evidence="2">The sequence shown here is derived from an EMBL/GenBank/DDBJ whole genome shotgun (WGS) entry which is preliminary data.</text>
</comment>
<gene>
    <name evidence="2" type="ORF">GCM10022295_76910</name>
</gene>